<dbReference type="InterPro" id="IPR003018">
    <property type="entry name" value="GAF"/>
</dbReference>
<dbReference type="SUPFAM" id="SSF55874">
    <property type="entry name" value="ATPase domain of HSP90 chaperone/DNA topoisomerase II/histidine kinase"/>
    <property type="match status" value="1"/>
</dbReference>
<evidence type="ECO:0000256" key="3">
    <source>
        <dbReference type="ARBA" id="ARBA00012438"/>
    </source>
</evidence>
<dbReference type="InterPro" id="IPR005467">
    <property type="entry name" value="His_kinase_dom"/>
</dbReference>
<dbReference type="InterPro" id="IPR029016">
    <property type="entry name" value="GAF-like_dom_sf"/>
</dbReference>
<dbReference type="OrthoDB" id="219325at2"/>
<dbReference type="EMBL" id="CP040078">
    <property type="protein sequence ID" value="QCP52460.1"/>
    <property type="molecule type" value="Genomic_DNA"/>
</dbReference>
<dbReference type="SMART" id="SM00065">
    <property type="entry name" value="GAF"/>
    <property type="match status" value="1"/>
</dbReference>
<evidence type="ECO:0000256" key="7">
    <source>
        <dbReference type="PROSITE-ProRule" id="PRU00169"/>
    </source>
</evidence>
<keyword evidence="4 7" id="KW-0597">Phosphoprotein</keyword>
<evidence type="ECO:0000256" key="6">
    <source>
        <dbReference type="ARBA" id="ARBA00022777"/>
    </source>
</evidence>
<dbReference type="SMART" id="SM00388">
    <property type="entry name" value="HisKA"/>
    <property type="match status" value="1"/>
</dbReference>
<proteinExistence type="predicted"/>
<dbReference type="InterPro" id="IPR011006">
    <property type="entry name" value="CheY-like_superfamily"/>
</dbReference>
<dbReference type="GO" id="GO:0005886">
    <property type="term" value="C:plasma membrane"/>
    <property type="evidence" value="ECO:0007669"/>
    <property type="project" value="UniProtKB-SubCell"/>
</dbReference>
<dbReference type="SUPFAM" id="SSF52172">
    <property type="entry name" value="CheY-like"/>
    <property type="match status" value="1"/>
</dbReference>
<sequence length="593" mass="63877">MAELSLSAAVDRARRAGVLVTDALDQRPHRTPDFSAENGALHKLAQALTTSSGAVLRELAHIARELCGATYAGINLATVDSGGKRQFHCSAFEGDIEVNAAVASIPADNSPDGMTLYLRGAQLFAHPQHHFDGLYAKMPDVVEALVVPIPGQPVPWGTLWVASRDKRHGFDAEHRRLLTALADFTCAALTISRAESDARRHAMAAEAAKDALALAEVHKDSFIATLGHELRNPLAPIDAELKVLRKLCTDKPPALSALDIVDRQVVHLCRLVDDLLDASRMKHGKHSIQPTYGLLQDIVADAVAAVKAETERRQHRLTVNVPAYPVQVRADTARIVQVISNLLSNAVKYTPARGKIDVLVEAPDLSNRPTAGGPLEDVIITVRDNGIGISPALLPYVFRMFSQSASARTRAEGGLGIGLSVVERLVDAHRGRVDIFSEGEGRGTRVIVRLPIASRRVSEDEEECAASVSPASTPRRILVVDDNVDATEALGTLLELEGHEVKQAQSGREALSIVETFAPEVALIDIVMPDMGGTELARLLRERTQCATTRFVAMTGLSQLEAERPEASSLFAYKLLKPVSLGDLATVLRQSAT</sequence>
<dbReference type="SMART" id="SM00387">
    <property type="entry name" value="HATPase_c"/>
    <property type="match status" value="1"/>
</dbReference>
<dbReference type="RefSeq" id="WP_137335231.1">
    <property type="nucleotide sequence ID" value="NZ_CP040078.1"/>
</dbReference>
<evidence type="ECO:0000256" key="5">
    <source>
        <dbReference type="ARBA" id="ARBA00022679"/>
    </source>
</evidence>
<dbReference type="PANTHER" id="PTHR43547">
    <property type="entry name" value="TWO-COMPONENT HISTIDINE KINASE"/>
    <property type="match status" value="1"/>
</dbReference>
<dbReference type="InterPro" id="IPR001789">
    <property type="entry name" value="Sig_transdc_resp-reg_receiver"/>
</dbReference>
<evidence type="ECO:0000256" key="2">
    <source>
        <dbReference type="ARBA" id="ARBA00004429"/>
    </source>
</evidence>
<dbReference type="Pfam" id="PF00512">
    <property type="entry name" value="HisKA"/>
    <property type="match status" value="1"/>
</dbReference>
<dbReference type="SUPFAM" id="SSF47384">
    <property type="entry name" value="Homodimeric domain of signal transducing histidine kinase"/>
    <property type="match status" value="1"/>
</dbReference>
<gene>
    <name evidence="10" type="ORF">FAZ95_25155</name>
</gene>
<evidence type="ECO:0000259" key="8">
    <source>
        <dbReference type="PROSITE" id="PS50109"/>
    </source>
</evidence>
<evidence type="ECO:0000259" key="9">
    <source>
        <dbReference type="PROSITE" id="PS50110"/>
    </source>
</evidence>
<feature type="modified residue" description="4-aspartylphosphate" evidence="7">
    <location>
        <position position="525"/>
    </location>
</feature>
<dbReference type="SMART" id="SM00448">
    <property type="entry name" value="REC"/>
    <property type="match status" value="1"/>
</dbReference>
<dbReference type="InterPro" id="IPR003594">
    <property type="entry name" value="HATPase_dom"/>
</dbReference>
<dbReference type="PRINTS" id="PR00344">
    <property type="entry name" value="BCTRLSENSOR"/>
</dbReference>
<dbReference type="AlphaFoldDB" id="A0A4V1EI42"/>
<dbReference type="FunFam" id="3.30.565.10:FF:000006">
    <property type="entry name" value="Sensor histidine kinase WalK"/>
    <property type="match status" value="1"/>
</dbReference>
<comment type="catalytic activity">
    <reaction evidence="1">
        <text>ATP + protein L-histidine = ADP + protein N-phospho-L-histidine.</text>
        <dbReference type="EC" id="2.7.13.3"/>
    </reaction>
</comment>
<dbReference type="EC" id="2.7.13.3" evidence="3"/>
<dbReference type="Pfam" id="PF00072">
    <property type="entry name" value="Response_reg"/>
    <property type="match status" value="1"/>
</dbReference>
<dbReference type="InterPro" id="IPR003661">
    <property type="entry name" value="HisK_dim/P_dom"/>
</dbReference>
<evidence type="ECO:0000313" key="11">
    <source>
        <dbReference type="Proteomes" id="UP000298656"/>
    </source>
</evidence>
<feature type="domain" description="Histidine kinase" evidence="8">
    <location>
        <begin position="225"/>
        <end position="454"/>
    </location>
</feature>
<reference evidence="10 11" key="1">
    <citation type="submission" date="2019-05" db="EMBL/GenBank/DDBJ databases">
        <title>Burkholderia sp. DHOD12, isolated from subtropical forest soil.</title>
        <authorList>
            <person name="Gao Z.-H."/>
            <person name="Qiu L.-H."/>
        </authorList>
    </citation>
    <scope>NUCLEOTIDE SEQUENCE [LARGE SCALE GENOMIC DNA]</scope>
    <source>
        <strain evidence="10 11">DHOD12</strain>
    </source>
</reference>
<dbReference type="Gene3D" id="3.30.450.40">
    <property type="match status" value="1"/>
</dbReference>
<dbReference type="Gene3D" id="3.40.50.2300">
    <property type="match status" value="1"/>
</dbReference>
<keyword evidence="6" id="KW-0418">Kinase</keyword>
<dbReference type="CDD" id="cd00075">
    <property type="entry name" value="HATPase"/>
    <property type="match status" value="1"/>
</dbReference>
<comment type="subcellular location">
    <subcellularLocation>
        <location evidence="2">Cell inner membrane</location>
        <topology evidence="2">Multi-pass membrane protein</topology>
    </subcellularLocation>
</comment>
<dbReference type="Pfam" id="PF13185">
    <property type="entry name" value="GAF_2"/>
    <property type="match status" value="1"/>
</dbReference>
<keyword evidence="11" id="KW-1185">Reference proteome</keyword>
<dbReference type="GO" id="GO:0000155">
    <property type="term" value="F:phosphorelay sensor kinase activity"/>
    <property type="evidence" value="ECO:0007669"/>
    <property type="project" value="InterPro"/>
</dbReference>
<dbReference type="InterPro" id="IPR004358">
    <property type="entry name" value="Sig_transdc_His_kin-like_C"/>
</dbReference>
<organism evidence="10 11">
    <name type="scientific">Trinickia violacea</name>
    <dbReference type="NCBI Taxonomy" id="2571746"/>
    <lineage>
        <taxon>Bacteria</taxon>
        <taxon>Pseudomonadati</taxon>
        <taxon>Pseudomonadota</taxon>
        <taxon>Betaproteobacteria</taxon>
        <taxon>Burkholderiales</taxon>
        <taxon>Burkholderiaceae</taxon>
        <taxon>Trinickia</taxon>
    </lineage>
</organism>
<dbReference type="Gene3D" id="1.10.287.130">
    <property type="match status" value="1"/>
</dbReference>
<dbReference type="SUPFAM" id="SSF55781">
    <property type="entry name" value="GAF domain-like"/>
    <property type="match status" value="1"/>
</dbReference>
<dbReference type="CDD" id="cd00082">
    <property type="entry name" value="HisKA"/>
    <property type="match status" value="1"/>
</dbReference>
<feature type="domain" description="Response regulatory" evidence="9">
    <location>
        <begin position="476"/>
        <end position="592"/>
    </location>
</feature>
<dbReference type="InterPro" id="IPR036097">
    <property type="entry name" value="HisK_dim/P_sf"/>
</dbReference>
<evidence type="ECO:0000256" key="4">
    <source>
        <dbReference type="ARBA" id="ARBA00022553"/>
    </source>
</evidence>
<dbReference type="PANTHER" id="PTHR43547:SF2">
    <property type="entry name" value="HYBRID SIGNAL TRANSDUCTION HISTIDINE KINASE C"/>
    <property type="match status" value="1"/>
</dbReference>
<dbReference type="InterPro" id="IPR036890">
    <property type="entry name" value="HATPase_C_sf"/>
</dbReference>
<dbReference type="Gene3D" id="3.30.565.10">
    <property type="entry name" value="Histidine kinase-like ATPase, C-terminal domain"/>
    <property type="match status" value="1"/>
</dbReference>
<protein>
    <recommendedName>
        <fullName evidence="3">histidine kinase</fullName>
        <ecNumber evidence="3">2.7.13.3</ecNumber>
    </recommendedName>
</protein>
<evidence type="ECO:0000313" key="10">
    <source>
        <dbReference type="EMBL" id="QCP52460.1"/>
    </source>
</evidence>
<dbReference type="Pfam" id="PF02518">
    <property type="entry name" value="HATPase_c"/>
    <property type="match status" value="1"/>
</dbReference>
<keyword evidence="5" id="KW-0808">Transferase</keyword>
<dbReference type="Proteomes" id="UP000298656">
    <property type="component" value="Chromosome 2"/>
</dbReference>
<evidence type="ECO:0000256" key="1">
    <source>
        <dbReference type="ARBA" id="ARBA00000085"/>
    </source>
</evidence>
<name>A0A4V1EI42_9BURK</name>
<dbReference type="PROSITE" id="PS50110">
    <property type="entry name" value="RESPONSE_REGULATORY"/>
    <property type="match status" value="1"/>
</dbReference>
<accession>A0A4V1EI42</accession>
<dbReference type="PROSITE" id="PS50109">
    <property type="entry name" value="HIS_KIN"/>
    <property type="match status" value="1"/>
</dbReference>
<dbReference type="KEGG" id="tvl:FAZ95_25155"/>